<dbReference type="PROSITE" id="PS50048">
    <property type="entry name" value="ZN2_CY6_FUNGAL_2"/>
    <property type="match status" value="1"/>
</dbReference>
<dbReference type="Pfam" id="PF04082">
    <property type="entry name" value="Fungal_trans"/>
    <property type="match status" value="1"/>
</dbReference>
<organism evidence="14 15">
    <name type="scientific">Metarhizium anisopliae (strain ARSEF 549)</name>
    <dbReference type="NCBI Taxonomy" id="3151832"/>
    <lineage>
        <taxon>Eukaryota</taxon>
        <taxon>Fungi</taxon>
        <taxon>Dikarya</taxon>
        <taxon>Ascomycota</taxon>
        <taxon>Pezizomycotina</taxon>
        <taxon>Sordariomycetes</taxon>
        <taxon>Hypocreomycetidae</taxon>
        <taxon>Hypocreales</taxon>
        <taxon>Clavicipitaceae</taxon>
        <taxon>Metarhizium</taxon>
    </lineage>
</organism>
<keyword evidence="7" id="KW-0539">Nucleus</keyword>
<dbReference type="HOGENOM" id="CLU_003487_0_1_1"/>
<dbReference type="InterPro" id="IPR013087">
    <property type="entry name" value="Znf_C2H2_type"/>
</dbReference>
<dbReference type="GO" id="GO:0006351">
    <property type="term" value="P:DNA-templated transcription"/>
    <property type="evidence" value="ECO:0007669"/>
    <property type="project" value="InterPro"/>
</dbReference>
<dbReference type="PANTHER" id="PTHR47660">
    <property type="entry name" value="TRANSCRIPTION FACTOR WITH C2H2 AND ZN(2)-CYS(6) DNA BINDING DOMAIN (EUROFUNG)-RELATED-RELATED"/>
    <property type="match status" value="1"/>
</dbReference>
<dbReference type="OrthoDB" id="40579at2759"/>
<evidence type="ECO:0000313" key="15">
    <source>
        <dbReference type="Proteomes" id="UP000031186"/>
    </source>
</evidence>
<dbReference type="PANTHER" id="PTHR47660:SF2">
    <property type="entry name" value="TRANSCRIPTION FACTOR WITH C2H2 AND ZN(2)-CYS(6) DNA BINDING DOMAIN (EUROFUNG)"/>
    <property type="match status" value="1"/>
</dbReference>
<keyword evidence="6" id="KW-0804">Transcription</keyword>
<dbReference type="VEuPathDB" id="FungiDB:MAN_03427"/>
<dbReference type="CDD" id="cd00067">
    <property type="entry name" value="GAL4"/>
    <property type="match status" value="1"/>
</dbReference>
<dbReference type="PROSITE" id="PS00028">
    <property type="entry name" value="ZINC_FINGER_C2H2_1"/>
    <property type="match status" value="2"/>
</dbReference>
<feature type="non-terminal residue" evidence="14">
    <location>
        <position position="1"/>
    </location>
</feature>
<feature type="domain" description="C2H2-type" evidence="13">
    <location>
        <begin position="147"/>
        <end position="174"/>
    </location>
</feature>
<name>A0A0B4FS65_METAF</name>
<dbReference type="SUPFAM" id="SSF57701">
    <property type="entry name" value="Zn2/Cys6 DNA-binding domain"/>
    <property type="match status" value="1"/>
</dbReference>
<dbReference type="AlphaFoldDB" id="A0A0B4FS65"/>
<protein>
    <recommendedName>
        <fullName evidence="9">pH-response transcription factor pacC/RIM101</fullName>
    </recommendedName>
</protein>
<evidence type="ECO:0000256" key="3">
    <source>
        <dbReference type="ARBA" id="ARBA00022771"/>
    </source>
</evidence>
<accession>A0A0B4FS65</accession>
<dbReference type="GO" id="GO:0005634">
    <property type="term" value="C:nucleus"/>
    <property type="evidence" value="ECO:0007669"/>
    <property type="project" value="UniProtKB-ARBA"/>
</dbReference>
<keyword evidence="5" id="KW-0805">Transcription regulation</keyword>
<sequence length="1013" mass="112973">MTGPSLSQILHPPRPVSSVSDVPQPYRLQPQPQSRPNVAVSLPRTGASGSQQSFGIGHHSIATVPESTESQPYRNTRESAPSSASASAATTMTTTSALPVEGSTYATSSRQNHEGNNLYACRDCGRSYSRPEHLVRHVQTHTLGRRFTCEICQKSFARKDLLRRHVANHENDSPQKRRRINSSPAAGRVSQACRPCAVARVKCDDSKPCRRCVNRKLTCIFSEAGPSSNPHHHIPPQTHATAAHDSGHSATAVAAPVAASSTESGNSSSPVAHSHANSAPNGPASGPEASSKTSPYSQATSFKPEESQLPTPETLLDQANNEILAPPVYEPPTGVIDFNNSPFFDFLRDVLYEQPFDPNKMTTPQGMPVLDFCDNASLELTDLDFGMLDQWNMDGMIEGTMPAQDLIPRPENSAEINQMRKSLVKVWTESPWRWDPNSNDNGYKEQSFFAVSTQDTSSSQFQHSRDCLERVVAEKLEQSGRDRVMAILLSQCRQTSVANQVAASFPTVEVLDTLTHIFLAAQACQVDSWIHFPTFKLKDQWPEWIAMAAAHGGSLTPVPTLRKFGFAVMEAVRKMLTYRQFEENNTAIQRLGLVQSLILVQDLGLWSGNRRRMEIAECHLVIPVTMMRYRGKFQRAKYPIINVDPSDEGEVLEEKWKLWIEREQWKRLVFHCYLREAQTSMTTLTNPCLSYSELTLPLPEARELWLAKTAQEWKAQYLERNAGLSKRPPSVGDLFHDVHLLTANHARLDIQFSISIFLHGFWALILEYRQLSSVHKSRSYANSLGGNPNLLLSSRHQELVKDLQSFHLIAAGWQGMSAREHLLLYLLMMNLHVSLDDLQLFLGKEGEDQARRIYPILQQWITSSEARSAAWCASQVLRYAKFFPPGHLKDFYAVAVHHASITLWTYGVVTRANRRQYVTSQIGAEPIYLDSADSIAIQRFIGFEQGRPMIKGPAIRGTATEAALHAPRACMEMGQDVLRVNFTQAQEGLPAMVENLIQLIKQLGNAAWAVGLG</sequence>
<dbReference type="GO" id="GO:0000981">
    <property type="term" value="F:DNA-binding transcription factor activity, RNA polymerase II-specific"/>
    <property type="evidence" value="ECO:0007669"/>
    <property type="project" value="InterPro"/>
</dbReference>
<evidence type="ECO:0000256" key="7">
    <source>
        <dbReference type="ARBA" id="ARBA00023242"/>
    </source>
</evidence>
<dbReference type="PROSITE" id="PS00463">
    <property type="entry name" value="ZN2_CY6_FUNGAL_1"/>
    <property type="match status" value="1"/>
</dbReference>
<dbReference type="PROSITE" id="PS50157">
    <property type="entry name" value="ZINC_FINGER_C2H2_2"/>
    <property type="match status" value="2"/>
</dbReference>
<dbReference type="Pfam" id="PF00096">
    <property type="entry name" value="zf-C2H2"/>
    <property type="match status" value="2"/>
</dbReference>
<feature type="compositionally biased region" description="Low complexity" evidence="11">
    <location>
        <begin position="16"/>
        <end position="25"/>
    </location>
</feature>
<dbReference type="Pfam" id="PF00172">
    <property type="entry name" value="Zn_clus"/>
    <property type="match status" value="1"/>
</dbReference>
<feature type="region of interest" description="Disordered" evidence="11">
    <location>
        <begin position="226"/>
        <end position="309"/>
    </location>
</feature>
<dbReference type="Gene3D" id="4.10.240.10">
    <property type="entry name" value="Zn(2)-C6 fungal-type DNA-binding domain"/>
    <property type="match status" value="1"/>
</dbReference>
<dbReference type="InterPro" id="IPR001138">
    <property type="entry name" value="Zn2Cys6_DnaBD"/>
</dbReference>
<evidence type="ECO:0000256" key="6">
    <source>
        <dbReference type="ARBA" id="ARBA00023163"/>
    </source>
</evidence>
<feature type="domain" description="C2H2-type" evidence="13">
    <location>
        <begin position="119"/>
        <end position="146"/>
    </location>
</feature>
<keyword evidence="2" id="KW-0677">Repeat</keyword>
<dbReference type="GO" id="GO:0003677">
    <property type="term" value="F:DNA binding"/>
    <property type="evidence" value="ECO:0007669"/>
    <property type="project" value="InterPro"/>
</dbReference>
<evidence type="ECO:0000256" key="9">
    <source>
        <dbReference type="ARBA" id="ARBA00039490"/>
    </source>
</evidence>
<evidence type="ECO:0000259" key="13">
    <source>
        <dbReference type="PROSITE" id="PS50157"/>
    </source>
</evidence>
<evidence type="ECO:0000256" key="11">
    <source>
        <dbReference type="SAM" id="MobiDB-lite"/>
    </source>
</evidence>
<dbReference type="GO" id="GO:0008270">
    <property type="term" value="F:zinc ion binding"/>
    <property type="evidence" value="ECO:0007669"/>
    <property type="project" value="UniProtKB-KW"/>
</dbReference>
<keyword evidence="15" id="KW-1185">Reference proteome</keyword>
<evidence type="ECO:0000256" key="1">
    <source>
        <dbReference type="ARBA" id="ARBA00022723"/>
    </source>
</evidence>
<evidence type="ECO:0000259" key="12">
    <source>
        <dbReference type="PROSITE" id="PS50048"/>
    </source>
</evidence>
<feature type="compositionally biased region" description="Low complexity" evidence="11">
    <location>
        <begin position="249"/>
        <end position="269"/>
    </location>
</feature>
<feature type="compositionally biased region" description="Polar residues" evidence="11">
    <location>
        <begin position="288"/>
        <end position="301"/>
    </location>
</feature>
<keyword evidence="3 10" id="KW-0863">Zinc-finger</keyword>
<dbReference type="InterPro" id="IPR036236">
    <property type="entry name" value="Znf_C2H2_sf"/>
</dbReference>
<feature type="region of interest" description="Disordered" evidence="11">
    <location>
        <begin position="1"/>
        <end position="111"/>
    </location>
</feature>
<dbReference type="Gene3D" id="3.30.160.60">
    <property type="entry name" value="Classic Zinc Finger"/>
    <property type="match status" value="1"/>
</dbReference>
<evidence type="ECO:0000256" key="10">
    <source>
        <dbReference type="PROSITE-ProRule" id="PRU00042"/>
    </source>
</evidence>
<dbReference type="Proteomes" id="UP000031186">
    <property type="component" value="Unassembled WGS sequence"/>
</dbReference>
<reference evidence="14 15" key="1">
    <citation type="journal article" date="2014" name="Proc. Natl. Acad. Sci. U.S.A.">
        <title>Trajectory and genomic determinants of fungal-pathogen speciation and host adaptation.</title>
        <authorList>
            <person name="Hu X."/>
            <person name="Xiao G."/>
            <person name="Zheng P."/>
            <person name="Shang Y."/>
            <person name="Su Y."/>
            <person name="Zhang X."/>
            <person name="Liu X."/>
            <person name="Zhan S."/>
            <person name="St Leger R.J."/>
            <person name="Wang C."/>
        </authorList>
    </citation>
    <scope>NUCLEOTIDE SEQUENCE [LARGE SCALE GENOMIC DNA]</scope>
    <source>
        <strain evidence="14 15">ARSEF 549</strain>
    </source>
</reference>
<evidence type="ECO:0000256" key="2">
    <source>
        <dbReference type="ARBA" id="ARBA00022737"/>
    </source>
</evidence>
<proteinExistence type="inferred from homology"/>
<dbReference type="SUPFAM" id="SSF57667">
    <property type="entry name" value="beta-beta-alpha zinc fingers"/>
    <property type="match status" value="1"/>
</dbReference>
<evidence type="ECO:0000313" key="14">
    <source>
        <dbReference type="EMBL" id="KID68571.1"/>
    </source>
</evidence>
<dbReference type="SMART" id="SM00066">
    <property type="entry name" value="GAL4"/>
    <property type="match status" value="1"/>
</dbReference>
<comment type="caution">
    <text evidence="14">The sequence shown here is derived from an EMBL/GenBank/DDBJ whole genome shotgun (WGS) entry which is preliminary data.</text>
</comment>
<feature type="compositionally biased region" description="Polar residues" evidence="11">
    <location>
        <begin position="65"/>
        <end position="74"/>
    </location>
</feature>
<dbReference type="InterPro" id="IPR007219">
    <property type="entry name" value="XnlR_reg_dom"/>
</dbReference>
<gene>
    <name evidence="14" type="ORF">MAN_03427</name>
</gene>
<evidence type="ECO:0000256" key="4">
    <source>
        <dbReference type="ARBA" id="ARBA00022833"/>
    </source>
</evidence>
<evidence type="ECO:0000256" key="8">
    <source>
        <dbReference type="ARBA" id="ARBA00038089"/>
    </source>
</evidence>
<feature type="domain" description="Zn(2)-C6 fungal-type" evidence="12">
    <location>
        <begin position="192"/>
        <end position="221"/>
    </location>
</feature>
<evidence type="ECO:0000256" key="5">
    <source>
        <dbReference type="ARBA" id="ARBA00023015"/>
    </source>
</evidence>
<dbReference type="SMART" id="SM00355">
    <property type="entry name" value="ZnF_C2H2"/>
    <property type="match status" value="2"/>
</dbReference>
<dbReference type="InterPro" id="IPR036864">
    <property type="entry name" value="Zn2-C6_fun-type_DNA-bd_sf"/>
</dbReference>
<feature type="compositionally biased region" description="Low complexity" evidence="11">
    <location>
        <begin position="79"/>
        <end position="97"/>
    </location>
</feature>
<keyword evidence="4" id="KW-0862">Zinc</keyword>
<keyword evidence="1" id="KW-0479">Metal-binding</keyword>
<feature type="region of interest" description="Disordered" evidence="11">
    <location>
        <begin position="167"/>
        <end position="186"/>
    </location>
</feature>
<dbReference type="FunFam" id="3.30.160.60:FF:000340">
    <property type="entry name" value="zinc finger protein 473 isoform X1"/>
    <property type="match status" value="1"/>
</dbReference>
<comment type="similarity">
    <text evidence="8">Belongs to the pacC/RIM101 family.</text>
</comment>
<dbReference type="EMBL" id="AZNF01000003">
    <property type="protein sequence ID" value="KID68571.1"/>
    <property type="molecule type" value="Genomic_DNA"/>
</dbReference>